<dbReference type="GO" id="GO:0016020">
    <property type="term" value="C:membrane"/>
    <property type="evidence" value="ECO:0007669"/>
    <property type="project" value="UniProtKB-SubCell"/>
</dbReference>
<evidence type="ECO:0000256" key="2">
    <source>
        <dbReference type="SAM" id="Phobius"/>
    </source>
</evidence>
<keyword evidence="2" id="KW-1133">Transmembrane helix</keyword>
<comment type="subcellular location">
    <subcellularLocation>
        <location evidence="1">Membrane</location>
        <topology evidence="1">Multi-pass membrane protein</topology>
    </subcellularLocation>
</comment>
<keyword evidence="4" id="KW-1185">Reference proteome</keyword>
<dbReference type="STRING" id="225324.SAMN02745126_06341"/>
<dbReference type="Pfam" id="PF04956">
    <property type="entry name" value="TrbC"/>
    <property type="match status" value="1"/>
</dbReference>
<dbReference type="RefSeq" id="WP_085938075.1">
    <property type="nucleotide sequence ID" value="NZ_FUWJ01000019.1"/>
</dbReference>
<feature type="transmembrane region" description="Helical" evidence="2">
    <location>
        <begin position="94"/>
        <end position="115"/>
    </location>
</feature>
<gene>
    <name evidence="3" type="ORF">SAMN02745126_06341</name>
</gene>
<evidence type="ECO:0000256" key="1">
    <source>
        <dbReference type="ARBA" id="ARBA00004141"/>
    </source>
</evidence>
<dbReference type="EMBL" id="FUWJ01000019">
    <property type="protein sequence ID" value="SKA40383.1"/>
    <property type="molecule type" value="Genomic_DNA"/>
</dbReference>
<feature type="transmembrane region" description="Helical" evidence="2">
    <location>
        <begin position="66"/>
        <end position="87"/>
    </location>
</feature>
<keyword evidence="2" id="KW-0472">Membrane</keyword>
<evidence type="ECO:0000313" key="3">
    <source>
        <dbReference type="EMBL" id="SKA40383.1"/>
    </source>
</evidence>
<accession>A0A1T4TIV9</accession>
<dbReference type="Proteomes" id="UP000190092">
    <property type="component" value="Unassembled WGS sequence"/>
</dbReference>
<sequence length="117" mass="12466">MNSSTIKARVALWKSRVLRWMNARPRLKRAGAIAAQTTLLVTGFAMPSMAQDLNNIAQSILNELNSTFLQMVAGIVIVGVALMWMFGMMRMGTAAIIFAGVGVAASATTIAGKMFGS</sequence>
<protein>
    <submittedName>
        <fullName evidence="3">TrbC/VIRB2 family protein</fullName>
    </submittedName>
</protein>
<keyword evidence="2" id="KW-0812">Transmembrane</keyword>
<name>A0A1T4TIV9_9HYPH</name>
<organism evidence="3 4">
    <name type="scientific">Enhydrobacter aerosaccus</name>
    <dbReference type="NCBI Taxonomy" id="225324"/>
    <lineage>
        <taxon>Bacteria</taxon>
        <taxon>Pseudomonadati</taxon>
        <taxon>Pseudomonadota</taxon>
        <taxon>Alphaproteobacteria</taxon>
        <taxon>Hyphomicrobiales</taxon>
        <taxon>Enhydrobacter</taxon>
    </lineage>
</organism>
<dbReference type="InterPro" id="IPR007039">
    <property type="entry name" value="TrbC/VirB2"/>
</dbReference>
<proteinExistence type="predicted"/>
<evidence type="ECO:0000313" key="4">
    <source>
        <dbReference type="Proteomes" id="UP000190092"/>
    </source>
</evidence>
<reference evidence="4" key="1">
    <citation type="submission" date="2017-02" db="EMBL/GenBank/DDBJ databases">
        <authorList>
            <person name="Varghese N."/>
            <person name="Submissions S."/>
        </authorList>
    </citation>
    <scope>NUCLEOTIDE SEQUENCE [LARGE SCALE GENOMIC DNA]</scope>
    <source>
        <strain evidence="4">ATCC 27094</strain>
    </source>
</reference>
<dbReference type="AlphaFoldDB" id="A0A1T4TIV9"/>